<dbReference type="Pfam" id="PF16363">
    <property type="entry name" value="GDP_Man_Dehyd"/>
    <property type="match status" value="1"/>
</dbReference>
<dbReference type="PANTHER" id="PTHR43000">
    <property type="entry name" value="DTDP-D-GLUCOSE 4,6-DEHYDRATASE-RELATED"/>
    <property type="match status" value="1"/>
</dbReference>
<gene>
    <name evidence="2" type="ORF">S01H1_45733</name>
</gene>
<organism evidence="2">
    <name type="scientific">marine sediment metagenome</name>
    <dbReference type="NCBI Taxonomy" id="412755"/>
    <lineage>
        <taxon>unclassified sequences</taxon>
        <taxon>metagenomes</taxon>
        <taxon>ecological metagenomes</taxon>
    </lineage>
</organism>
<dbReference type="AlphaFoldDB" id="X0USV4"/>
<comment type="caution">
    <text evidence="2">The sequence shown here is derived from an EMBL/GenBank/DDBJ whole genome shotgun (WGS) entry which is preliminary data.</text>
</comment>
<dbReference type="InterPro" id="IPR016040">
    <property type="entry name" value="NAD(P)-bd_dom"/>
</dbReference>
<evidence type="ECO:0000313" key="2">
    <source>
        <dbReference type="EMBL" id="GAG02317.1"/>
    </source>
</evidence>
<dbReference type="Gene3D" id="3.40.50.720">
    <property type="entry name" value="NAD(P)-binding Rossmann-like Domain"/>
    <property type="match status" value="1"/>
</dbReference>
<feature type="domain" description="NAD(P)-binding" evidence="1">
    <location>
        <begin position="2"/>
        <end position="213"/>
    </location>
</feature>
<sequence>LTYEVNVTGTQNILEVARLHDVRKVIYASSSEVYGSAQYFPIDEEHPLNAPHPYGASKIAADRMCYAYIQTYGMNISIVRLFNVFGPRQRDVGYGGVISIFTRRILRDMAPIIYGDGRQTRDYTYIEDAVRAYDLVLNHNEPINEPINFGSGREESILDLANMLIDLAGKKGDIKPIHVEPRIGEVQRLIANADKAKKLLGWEPQYDLEKGLEAFVQWYRDYGFEERIKIE</sequence>
<dbReference type="EMBL" id="BARS01029245">
    <property type="protein sequence ID" value="GAG02317.1"/>
    <property type="molecule type" value="Genomic_DNA"/>
</dbReference>
<dbReference type="SUPFAM" id="SSF51735">
    <property type="entry name" value="NAD(P)-binding Rossmann-fold domains"/>
    <property type="match status" value="1"/>
</dbReference>
<proteinExistence type="predicted"/>
<dbReference type="InterPro" id="IPR036291">
    <property type="entry name" value="NAD(P)-bd_dom_sf"/>
</dbReference>
<evidence type="ECO:0000259" key="1">
    <source>
        <dbReference type="Pfam" id="PF16363"/>
    </source>
</evidence>
<accession>X0USV4</accession>
<reference evidence="2" key="1">
    <citation type="journal article" date="2014" name="Front. Microbiol.">
        <title>High frequency of phylogenetically diverse reductive dehalogenase-homologous genes in deep subseafloor sedimentary metagenomes.</title>
        <authorList>
            <person name="Kawai M."/>
            <person name="Futagami T."/>
            <person name="Toyoda A."/>
            <person name="Takaki Y."/>
            <person name="Nishi S."/>
            <person name="Hori S."/>
            <person name="Arai W."/>
            <person name="Tsubouchi T."/>
            <person name="Morono Y."/>
            <person name="Uchiyama I."/>
            <person name="Ito T."/>
            <person name="Fujiyama A."/>
            <person name="Inagaki F."/>
            <person name="Takami H."/>
        </authorList>
    </citation>
    <scope>NUCLEOTIDE SEQUENCE</scope>
    <source>
        <strain evidence="2">Expedition CK06-06</strain>
    </source>
</reference>
<name>X0USV4_9ZZZZ</name>
<protein>
    <recommendedName>
        <fullName evidence="1">NAD(P)-binding domain-containing protein</fullName>
    </recommendedName>
</protein>
<feature type="non-terminal residue" evidence="2">
    <location>
        <position position="1"/>
    </location>
</feature>